<dbReference type="InterPro" id="IPR036871">
    <property type="entry name" value="PX_dom_sf"/>
</dbReference>
<keyword evidence="8" id="KW-1185">Reference proteome</keyword>
<keyword evidence="2" id="KW-0813">Transport</keyword>
<dbReference type="Gene3D" id="2.30.29.30">
    <property type="entry name" value="Pleckstrin-homology domain (PH domain)/Phosphotyrosine-binding domain (PTB)"/>
    <property type="match status" value="1"/>
</dbReference>
<evidence type="ECO:0000256" key="2">
    <source>
        <dbReference type="ARBA" id="ARBA00022448"/>
    </source>
</evidence>
<dbReference type="SUPFAM" id="SSF64268">
    <property type="entry name" value="PX domain"/>
    <property type="match status" value="1"/>
</dbReference>
<dbReference type="EMBL" id="CAJOBC010000903">
    <property type="protein sequence ID" value="CAF3637387.1"/>
    <property type="molecule type" value="Genomic_DNA"/>
</dbReference>
<dbReference type="EMBL" id="CAJNOQ010000903">
    <property type="protein sequence ID" value="CAF0849771.1"/>
    <property type="molecule type" value="Genomic_DNA"/>
</dbReference>
<dbReference type="GO" id="GO:0006886">
    <property type="term" value="P:intracellular protein transport"/>
    <property type="evidence" value="ECO:0007669"/>
    <property type="project" value="TreeGrafter"/>
</dbReference>
<protein>
    <recommendedName>
        <fullName evidence="5">PX domain-containing protein</fullName>
    </recommendedName>
</protein>
<proteinExistence type="inferred from homology"/>
<feature type="region of interest" description="Disordered" evidence="4">
    <location>
        <begin position="356"/>
        <end position="385"/>
    </location>
</feature>
<evidence type="ECO:0000256" key="4">
    <source>
        <dbReference type="SAM" id="MobiDB-lite"/>
    </source>
</evidence>
<keyword evidence="3" id="KW-0653">Protein transport</keyword>
<evidence type="ECO:0000259" key="5">
    <source>
        <dbReference type="PROSITE" id="PS50195"/>
    </source>
</evidence>
<reference evidence="6" key="1">
    <citation type="submission" date="2021-02" db="EMBL/GenBank/DDBJ databases">
        <authorList>
            <person name="Nowell W R."/>
        </authorList>
    </citation>
    <scope>NUCLEOTIDE SEQUENCE</scope>
</reference>
<dbReference type="Pfam" id="PF00787">
    <property type="entry name" value="PX"/>
    <property type="match status" value="1"/>
</dbReference>
<dbReference type="Proteomes" id="UP000663829">
    <property type="component" value="Unassembled WGS sequence"/>
</dbReference>
<feature type="region of interest" description="Disordered" evidence="4">
    <location>
        <begin position="431"/>
        <end position="486"/>
    </location>
</feature>
<evidence type="ECO:0000256" key="3">
    <source>
        <dbReference type="ARBA" id="ARBA00022927"/>
    </source>
</evidence>
<dbReference type="InterPro" id="IPR048763">
    <property type="entry name" value="SNX17-31_FERM_F1"/>
</dbReference>
<sequence length="486" mass="56725">MHFSIPDSTDSKDSESGGTYTLYHIHINGTHHSSLRYSQLRTFNEKLHNLFPSSTSAIHLFPPKKLLSLSTNEKEDRRISLERYLQSIVQNKSIVNSKYFQEFFLHSQRETFQHLLEGKEKNDEKLEFPIFLLNGHQLKIQIYPTDDTQRLLDLLATKVGLSADFLSYFGLYLIKNDDKSTVATDIFLVRQLIEFEAPYLSLEYLKRKTNNLNYRIVLKKCYWDVARDNLLLDDRIARNLLFVQVQYELEHNNCLAKNVPNDIKHQLLTLKENNSFKEYLLLAKHLKYYGHLVIKHCSLLYPITSDQQPQQLQKCELAIGNNELICVFSDINKDITFKVTKIRCWRVTSKLKQSEQQPQRKRSIIRRLSTNTTTTTNGTSHTPVNDEDMDLSFEYLVSKDSLKWITVHTLQATLISTFLQNMVDEIIKKRTEQTHGENKSPVTPNPRQSQEENKSKIKFVNEPSKRTPSDLSPNNTIFNYDDDDDL</sequence>
<dbReference type="PANTHER" id="PTHR12431">
    <property type="entry name" value="SORTING NEXIN 17 AND 27"/>
    <property type="match status" value="1"/>
</dbReference>
<dbReference type="InterPro" id="IPR040842">
    <property type="entry name" value="SNX17/31_FERM"/>
</dbReference>
<feature type="compositionally biased region" description="Polar residues" evidence="4">
    <location>
        <begin position="469"/>
        <end position="478"/>
    </location>
</feature>
<dbReference type="Pfam" id="PF21273">
    <property type="entry name" value="SNX17-27-31_F1_FERM"/>
    <property type="match status" value="1"/>
</dbReference>
<comment type="caution">
    <text evidence="6">The sequence shown here is derived from an EMBL/GenBank/DDBJ whole genome shotgun (WGS) entry which is preliminary data.</text>
</comment>
<dbReference type="GO" id="GO:0035091">
    <property type="term" value="F:phosphatidylinositol binding"/>
    <property type="evidence" value="ECO:0007669"/>
    <property type="project" value="InterPro"/>
</dbReference>
<gene>
    <name evidence="6" type="ORF">GPM918_LOCUS6008</name>
    <name evidence="7" type="ORF">SRO942_LOCUS6008</name>
</gene>
<dbReference type="Gene3D" id="3.30.1520.10">
    <property type="entry name" value="Phox-like domain"/>
    <property type="match status" value="1"/>
</dbReference>
<dbReference type="Pfam" id="PF18116">
    <property type="entry name" value="SNX17_FERM_C"/>
    <property type="match status" value="1"/>
</dbReference>
<dbReference type="Proteomes" id="UP000681722">
    <property type="component" value="Unassembled WGS sequence"/>
</dbReference>
<evidence type="ECO:0000313" key="8">
    <source>
        <dbReference type="Proteomes" id="UP000663829"/>
    </source>
</evidence>
<evidence type="ECO:0000256" key="1">
    <source>
        <dbReference type="ARBA" id="ARBA00010883"/>
    </source>
</evidence>
<dbReference type="InterPro" id="IPR001683">
    <property type="entry name" value="PX_dom"/>
</dbReference>
<accession>A0A813VY68</accession>
<evidence type="ECO:0000313" key="7">
    <source>
        <dbReference type="EMBL" id="CAF3637387.1"/>
    </source>
</evidence>
<dbReference type="GO" id="GO:0005769">
    <property type="term" value="C:early endosome"/>
    <property type="evidence" value="ECO:0007669"/>
    <property type="project" value="TreeGrafter"/>
</dbReference>
<dbReference type="Pfam" id="PF21271">
    <property type="entry name" value="SNX17-31_F2_FERM"/>
    <property type="match status" value="1"/>
</dbReference>
<dbReference type="PANTHER" id="PTHR12431:SF14">
    <property type="entry name" value="LD15323P"/>
    <property type="match status" value="1"/>
</dbReference>
<dbReference type="FunFam" id="3.30.1520.10:FF:000008">
    <property type="entry name" value="Sorting nexin-17 isoform1"/>
    <property type="match status" value="1"/>
</dbReference>
<dbReference type="PROSITE" id="PS50195">
    <property type="entry name" value="PX"/>
    <property type="match status" value="1"/>
</dbReference>
<organism evidence="6 8">
    <name type="scientific">Didymodactylos carnosus</name>
    <dbReference type="NCBI Taxonomy" id="1234261"/>
    <lineage>
        <taxon>Eukaryota</taxon>
        <taxon>Metazoa</taxon>
        <taxon>Spiralia</taxon>
        <taxon>Gnathifera</taxon>
        <taxon>Rotifera</taxon>
        <taxon>Eurotatoria</taxon>
        <taxon>Bdelloidea</taxon>
        <taxon>Philodinida</taxon>
        <taxon>Philodinidae</taxon>
        <taxon>Didymodactylos</taxon>
    </lineage>
</organism>
<dbReference type="OrthoDB" id="5772781at2759"/>
<dbReference type="GO" id="GO:0032456">
    <property type="term" value="P:endocytic recycling"/>
    <property type="evidence" value="ECO:0007669"/>
    <property type="project" value="TreeGrafter"/>
</dbReference>
<dbReference type="Gene3D" id="1.20.80.60">
    <property type="match status" value="1"/>
</dbReference>
<dbReference type="InterPro" id="IPR048767">
    <property type="entry name" value="SNX17-31_FERM_F2"/>
</dbReference>
<dbReference type="SMART" id="SM00312">
    <property type="entry name" value="PX"/>
    <property type="match status" value="1"/>
</dbReference>
<dbReference type="AlphaFoldDB" id="A0A813VY68"/>
<evidence type="ECO:0000313" key="6">
    <source>
        <dbReference type="EMBL" id="CAF0849771.1"/>
    </source>
</evidence>
<dbReference type="InterPro" id="IPR011993">
    <property type="entry name" value="PH-like_dom_sf"/>
</dbReference>
<feature type="domain" description="PX" evidence="5">
    <location>
        <begin position="1"/>
        <end position="111"/>
    </location>
</feature>
<dbReference type="Gene3D" id="3.10.20.90">
    <property type="entry name" value="Phosphatidylinositol 3-kinase Catalytic Subunit, Chain A, domain 1"/>
    <property type="match status" value="1"/>
</dbReference>
<feature type="compositionally biased region" description="Low complexity" evidence="4">
    <location>
        <begin position="369"/>
        <end position="382"/>
    </location>
</feature>
<name>A0A813VY68_9BILA</name>
<comment type="similarity">
    <text evidence="1">Belongs to the sorting nexin family.</text>
</comment>